<dbReference type="SUPFAM" id="SSF54373">
    <property type="entry name" value="FAD-linked reductases, C-terminal domain"/>
    <property type="match status" value="1"/>
</dbReference>
<keyword evidence="1" id="KW-1133">Transmembrane helix</keyword>
<dbReference type="RefSeq" id="WP_345004252.1">
    <property type="nucleotide sequence ID" value="NZ_BAABCY010000016.1"/>
</dbReference>
<dbReference type="Proteomes" id="UP001500954">
    <property type="component" value="Unassembled WGS sequence"/>
</dbReference>
<evidence type="ECO:0000313" key="4">
    <source>
        <dbReference type="Proteomes" id="UP001500954"/>
    </source>
</evidence>
<dbReference type="SUPFAM" id="SSF51971">
    <property type="entry name" value="Nucleotide-binding domain"/>
    <property type="match status" value="1"/>
</dbReference>
<keyword evidence="4" id="KW-1185">Reference proteome</keyword>
<reference evidence="4" key="1">
    <citation type="journal article" date="2019" name="Int. J. Syst. Evol. Microbiol.">
        <title>The Global Catalogue of Microorganisms (GCM) 10K type strain sequencing project: providing services to taxonomists for standard genome sequencing and annotation.</title>
        <authorList>
            <consortium name="The Broad Institute Genomics Platform"/>
            <consortium name="The Broad Institute Genome Sequencing Center for Infectious Disease"/>
            <person name="Wu L."/>
            <person name="Ma J."/>
        </authorList>
    </citation>
    <scope>NUCLEOTIDE SEQUENCE [LARGE SCALE GENOMIC DNA]</scope>
    <source>
        <strain evidence="4">JCM 17111</strain>
    </source>
</reference>
<evidence type="ECO:0000259" key="2">
    <source>
        <dbReference type="Pfam" id="PF01266"/>
    </source>
</evidence>
<sequence length="366" mass="41663">MWLNLKVKWYYEYLRIVMTVDYIVVGIGLAGISFCEQLRKHNKSFVVFDNSSQQSSVVAGGLYNPVVLKRFTPVWKSDEQLQKALPMYRRVEDNLKVKLDYKIPVYRKFTSLEEQNNWFAASDNPQLSNYLSLNIIKNNNSAIDAPFGYGEVLKTGRINVKQLVETYKEDLKGKGTFLSDAFNHDILEIQNDGMQYEAITAKHIVFAEGYGLSKNPFFNQLPLMATKGELLVIHAPDLKIDYVLKSSVFLIPLGDDMYIVGATYEWSDKTNTVTNKAKEELLSKLENVINCSYKVVDQVAGIRPTVIDRRPLVGVHPKHKNLFVLNGLGTRGVMIAPYVAEQLFNFIEYGHPLEKDIDISRFLGTV</sequence>
<proteinExistence type="predicted"/>
<organism evidence="3 4">
    <name type="scientific">Snuella lapsa</name>
    <dbReference type="NCBI Taxonomy" id="870481"/>
    <lineage>
        <taxon>Bacteria</taxon>
        <taxon>Pseudomonadati</taxon>
        <taxon>Bacteroidota</taxon>
        <taxon>Flavobacteriia</taxon>
        <taxon>Flavobacteriales</taxon>
        <taxon>Flavobacteriaceae</taxon>
        <taxon>Snuella</taxon>
    </lineage>
</organism>
<dbReference type="Gene3D" id="3.50.50.60">
    <property type="entry name" value="FAD/NAD(P)-binding domain"/>
    <property type="match status" value="1"/>
</dbReference>
<dbReference type="Gene3D" id="3.30.9.10">
    <property type="entry name" value="D-Amino Acid Oxidase, subunit A, domain 2"/>
    <property type="match status" value="1"/>
</dbReference>
<dbReference type="PANTHER" id="PTHR13847">
    <property type="entry name" value="SARCOSINE DEHYDROGENASE-RELATED"/>
    <property type="match status" value="1"/>
</dbReference>
<feature type="transmembrane region" description="Helical" evidence="1">
    <location>
        <begin position="13"/>
        <end position="35"/>
    </location>
</feature>
<evidence type="ECO:0000256" key="1">
    <source>
        <dbReference type="SAM" id="Phobius"/>
    </source>
</evidence>
<dbReference type="InterPro" id="IPR036188">
    <property type="entry name" value="FAD/NAD-bd_sf"/>
</dbReference>
<accession>A0ABP6WWI6</accession>
<feature type="domain" description="FAD dependent oxidoreductase" evidence="2">
    <location>
        <begin position="21"/>
        <end position="343"/>
    </location>
</feature>
<protein>
    <submittedName>
        <fullName evidence="3">FAD-dependent oxidoreductase</fullName>
    </submittedName>
</protein>
<name>A0ABP6WWI6_9FLAO</name>
<evidence type="ECO:0000313" key="3">
    <source>
        <dbReference type="EMBL" id="GAA3557072.1"/>
    </source>
</evidence>
<dbReference type="Pfam" id="PF01266">
    <property type="entry name" value="DAO"/>
    <property type="match status" value="1"/>
</dbReference>
<dbReference type="InterPro" id="IPR006076">
    <property type="entry name" value="FAD-dep_OxRdtase"/>
</dbReference>
<keyword evidence="1" id="KW-0812">Transmembrane</keyword>
<keyword evidence="1" id="KW-0472">Membrane</keyword>
<gene>
    <name evidence="3" type="ORF">GCM10022395_05490</name>
</gene>
<comment type="caution">
    <text evidence="3">The sequence shown here is derived from an EMBL/GenBank/DDBJ whole genome shotgun (WGS) entry which is preliminary data.</text>
</comment>
<dbReference type="EMBL" id="BAABCY010000016">
    <property type="protein sequence ID" value="GAA3557072.1"/>
    <property type="molecule type" value="Genomic_DNA"/>
</dbReference>